<dbReference type="AlphaFoldDB" id="A0A9D2F3P1"/>
<name>A0A9D2F3P1_9FIRM</name>
<dbReference type="GO" id="GO:0008705">
    <property type="term" value="F:methionine synthase activity"/>
    <property type="evidence" value="ECO:0007669"/>
    <property type="project" value="InterPro"/>
</dbReference>
<evidence type="ECO:0000313" key="1">
    <source>
        <dbReference type="EMBL" id="HIZ48310.1"/>
    </source>
</evidence>
<dbReference type="EMBL" id="DXBO01000095">
    <property type="protein sequence ID" value="HIZ48310.1"/>
    <property type="molecule type" value="Genomic_DNA"/>
</dbReference>
<reference evidence="1" key="2">
    <citation type="submission" date="2021-04" db="EMBL/GenBank/DDBJ databases">
        <authorList>
            <person name="Gilroy R."/>
        </authorList>
    </citation>
    <scope>NUCLEOTIDE SEQUENCE</scope>
    <source>
        <strain evidence="1">3436</strain>
    </source>
</reference>
<dbReference type="Gene3D" id="3.40.109.40">
    <property type="match status" value="1"/>
</dbReference>
<accession>A0A9D2F3P1</accession>
<comment type="caution">
    <text evidence="1">The sequence shown here is derived from an EMBL/GenBank/DDBJ whole genome shotgun (WGS) entry which is preliminary data.</text>
</comment>
<sequence>MQRPVPAAVDRATALRYLGASGWQPDAASVNLLDRAEKLVRGAATPRAVWRTLPVEALPLQGRGGDLQRHLQGCREVTLLAATLGSQLDALLRRLELSDIALAAIADAMASVLLEQVCDAWEEELRTGLAEQGRFLTGRFAPGYGDCPLELNDTLCQAVDSVRGCGLAVTPQHLLTPRKSTTALLGVADHPVTGAKAGCTTCHLRKTCAYRKRGTTCFSNAEPADRGRENCADSGSI</sequence>
<gene>
    <name evidence="1" type="ORF">H9810_06310</name>
</gene>
<organism evidence="1 2">
    <name type="scientific">Candidatus Gemmiger excrementavium</name>
    <dbReference type="NCBI Taxonomy" id="2838608"/>
    <lineage>
        <taxon>Bacteria</taxon>
        <taxon>Bacillati</taxon>
        <taxon>Bacillota</taxon>
        <taxon>Clostridia</taxon>
        <taxon>Eubacteriales</taxon>
        <taxon>Gemmiger</taxon>
    </lineage>
</organism>
<reference evidence="1" key="1">
    <citation type="journal article" date="2021" name="PeerJ">
        <title>Extensive microbial diversity within the chicken gut microbiome revealed by metagenomics and culture.</title>
        <authorList>
            <person name="Gilroy R."/>
            <person name="Ravi A."/>
            <person name="Getino M."/>
            <person name="Pursley I."/>
            <person name="Horton D.L."/>
            <person name="Alikhan N.F."/>
            <person name="Baker D."/>
            <person name="Gharbi K."/>
            <person name="Hall N."/>
            <person name="Watson M."/>
            <person name="Adriaenssens E.M."/>
            <person name="Foster-Nyarko E."/>
            <person name="Jarju S."/>
            <person name="Secka A."/>
            <person name="Antonio M."/>
            <person name="Oren A."/>
            <person name="Chaudhuri R.R."/>
            <person name="La Ragione R."/>
            <person name="Hildebrand F."/>
            <person name="Pallen M.J."/>
        </authorList>
    </citation>
    <scope>NUCLEOTIDE SEQUENCE</scope>
    <source>
        <strain evidence="1">3436</strain>
    </source>
</reference>
<dbReference type="InterPro" id="IPR037010">
    <property type="entry name" value="VitB12-dep_Met_synth_activ_sf"/>
</dbReference>
<protein>
    <submittedName>
        <fullName evidence="1">Methionine synthase</fullName>
    </submittedName>
</protein>
<proteinExistence type="predicted"/>
<dbReference type="SUPFAM" id="SSF56507">
    <property type="entry name" value="Methionine synthase activation domain-like"/>
    <property type="match status" value="1"/>
</dbReference>
<evidence type="ECO:0000313" key="2">
    <source>
        <dbReference type="Proteomes" id="UP000824031"/>
    </source>
</evidence>
<dbReference type="Proteomes" id="UP000824031">
    <property type="component" value="Unassembled WGS sequence"/>
</dbReference>